<evidence type="ECO:0000256" key="2">
    <source>
        <dbReference type="ARBA" id="ARBA00022475"/>
    </source>
</evidence>
<evidence type="ECO:0000313" key="4">
    <source>
        <dbReference type="EMBL" id="VYT30761.1"/>
    </source>
</evidence>
<dbReference type="AlphaFoldDB" id="A0A6N2VQ65"/>
<organism evidence="4">
    <name type="scientific">Citrobacter amalonaticus</name>
    <dbReference type="NCBI Taxonomy" id="35703"/>
    <lineage>
        <taxon>Bacteria</taxon>
        <taxon>Pseudomonadati</taxon>
        <taxon>Pseudomonadota</taxon>
        <taxon>Gammaproteobacteria</taxon>
        <taxon>Enterobacterales</taxon>
        <taxon>Enterobacteriaceae</taxon>
        <taxon>Citrobacter</taxon>
    </lineage>
</organism>
<reference evidence="4" key="1">
    <citation type="submission" date="2019-11" db="EMBL/GenBank/DDBJ databases">
        <authorList>
            <person name="Feng L."/>
        </authorList>
    </citation>
    <scope>NUCLEOTIDE SEQUENCE</scope>
    <source>
        <strain evidence="4">CAmalonaticusLFYP1</strain>
    </source>
</reference>
<sequence>MTFIYLRRAIIFGVVIFAVLFYIKEDIRYLYRLYERYNDKPSALNLRAYVADIEGKEVKGVKDNLSGLTWSDKHRLLFAVVNKPPEVVWLTSDGERTGSLPIPEITDPEAVEWMGDNLFRVGSEKDGSAWLVNIDILKGNYQLLSNIPLEGYTRPGNNGLEGLAWDKENQVLFAAKEKKPVIISRVDVQREESSVSTLPASVTSSVRDVSGLHYHSPTASLLVLSDESNKVLEINSEGLVTDRLYLNAGWAGLAEDIPQAEGLALDDEANLYIVSEPNLFYRFTKKQNGRTRLYRPEMSLE</sequence>
<keyword evidence="2" id="KW-1003">Cell membrane</keyword>
<dbReference type="InterPro" id="IPR009722">
    <property type="entry name" value="YjiK/CarP"/>
</dbReference>
<dbReference type="GO" id="GO:0005886">
    <property type="term" value="C:plasma membrane"/>
    <property type="evidence" value="ECO:0007669"/>
    <property type="project" value="UniProtKB-SubCell"/>
</dbReference>
<proteinExistence type="predicted"/>
<dbReference type="Pfam" id="PF06977">
    <property type="entry name" value="SdiA-regulated"/>
    <property type="match status" value="1"/>
</dbReference>
<protein>
    <submittedName>
        <fullName evidence="4">SdiA-regulated</fullName>
    </submittedName>
</protein>
<evidence type="ECO:0000256" key="1">
    <source>
        <dbReference type="ARBA" id="ARBA00004162"/>
    </source>
</evidence>
<comment type="subcellular location">
    <subcellularLocation>
        <location evidence="1">Cell membrane</location>
        <topology evidence="1">Single-pass membrane protein</topology>
    </subcellularLocation>
</comment>
<dbReference type="RefSeq" id="WP_044265716.1">
    <property type="nucleotide sequence ID" value="NZ_CACRTI010000004.1"/>
</dbReference>
<name>A0A6N2VQ65_CITAM</name>
<dbReference type="CDD" id="cd09971">
    <property type="entry name" value="SdiA-regulated"/>
    <property type="match status" value="1"/>
</dbReference>
<evidence type="ECO:0000256" key="3">
    <source>
        <dbReference type="ARBA" id="ARBA00023136"/>
    </source>
</evidence>
<accession>A0A6N2VQ65</accession>
<gene>
    <name evidence="4" type="ORF">CALFYP1_03799</name>
</gene>
<dbReference type="SUPFAM" id="SSF50956">
    <property type="entry name" value="Thermostable phytase (3-phytase)"/>
    <property type="match status" value="1"/>
</dbReference>
<dbReference type="EMBL" id="CACRTI010000004">
    <property type="protein sequence ID" value="VYT30761.1"/>
    <property type="molecule type" value="Genomic_DNA"/>
</dbReference>
<keyword evidence="3" id="KW-0472">Membrane</keyword>